<evidence type="ECO:0000256" key="1">
    <source>
        <dbReference type="ARBA" id="ARBA00022598"/>
    </source>
</evidence>
<dbReference type="Gene3D" id="3.30.930.10">
    <property type="entry name" value="Bira Bifunctional Protein, Domain 2"/>
    <property type="match status" value="1"/>
</dbReference>
<dbReference type="GO" id="GO:0005737">
    <property type="term" value="C:cytoplasm"/>
    <property type="evidence" value="ECO:0007669"/>
    <property type="project" value="TreeGrafter"/>
</dbReference>
<dbReference type="Pfam" id="PF03099">
    <property type="entry name" value="BPL_LplA_LipB"/>
    <property type="match status" value="1"/>
</dbReference>
<comment type="caution">
    <text evidence="5">The sequence shown here is derived from an EMBL/GenBank/DDBJ whole genome shotgun (WGS) entry which is preliminary data.</text>
</comment>
<dbReference type="PANTHER" id="PTHR12835:SF5">
    <property type="entry name" value="BIOTIN--PROTEIN LIGASE"/>
    <property type="match status" value="1"/>
</dbReference>
<reference evidence="5 6" key="1">
    <citation type="submission" date="2017-04" db="EMBL/GenBank/DDBJ databases">
        <title>Comparative genome analysis of Subtercola boreus.</title>
        <authorList>
            <person name="Cho Y.-J."/>
            <person name="Cho A."/>
            <person name="Kim O.-S."/>
            <person name="Lee J.-I."/>
        </authorList>
    </citation>
    <scope>NUCLEOTIDE SEQUENCE [LARGE SCALE GENOMIC DNA]</scope>
    <source>
        <strain evidence="5 6">P27479</strain>
    </source>
</reference>
<dbReference type="InterPro" id="IPR004143">
    <property type="entry name" value="BPL_LPL_catalytic"/>
</dbReference>
<protein>
    <recommendedName>
        <fullName evidence="3">biotin--[biotin carboxyl-carrier protein] ligase</fullName>
        <ecNumber evidence="3">6.3.4.15</ecNumber>
    </recommendedName>
</protein>
<dbReference type="InterPro" id="IPR003142">
    <property type="entry name" value="BPL_C"/>
</dbReference>
<dbReference type="EMBL" id="NBXB01000011">
    <property type="protein sequence ID" value="RFA16521.1"/>
    <property type="molecule type" value="Genomic_DNA"/>
</dbReference>
<name>A0A3E0W3H3_9MICO</name>
<feature type="domain" description="BPL/LPL catalytic" evidence="4">
    <location>
        <begin position="8"/>
        <end position="215"/>
    </location>
</feature>
<evidence type="ECO:0000313" key="6">
    <source>
        <dbReference type="Proteomes" id="UP000256541"/>
    </source>
</evidence>
<accession>A0A3E0W3H3</accession>
<dbReference type="EC" id="6.3.4.15" evidence="3"/>
<dbReference type="Proteomes" id="UP000256541">
    <property type="component" value="Unassembled WGS sequence"/>
</dbReference>
<keyword evidence="2" id="KW-0092">Biotin</keyword>
<dbReference type="PROSITE" id="PS51733">
    <property type="entry name" value="BPL_LPL_CATALYTIC"/>
    <property type="match status" value="1"/>
</dbReference>
<evidence type="ECO:0000313" key="5">
    <source>
        <dbReference type="EMBL" id="RFA16521.1"/>
    </source>
</evidence>
<gene>
    <name evidence="5" type="ORF">B7R22_03325</name>
</gene>
<dbReference type="InterPro" id="IPR045864">
    <property type="entry name" value="aa-tRNA-synth_II/BPL/LPL"/>
</dbReference>
<evidence type="ECO:0000256" key="3">
    <source>
        <dbReference type="ARBA" id="ARBA00024227"/>
    </source>
</evidence>
<dbReference type="RefSeq" id="WP_116410385.1">
    <property type="nucleotide sequence ID" value="NZ_NBXB01000011.1"/>
</dbReference>
<dbReference type="OrthoDB" id="9807064at2"/>
<dbReference type="InterPro" id="IPR004408">
    <property type="entry name" value="Biotin_CoA_COase_ligase"/>
</dbReference>
<sequence length="287" mass="28721">MDAPLSRALVPRLDWLAEAGSTNSVLVAAAGGADARAYPDLSVVVTDNQTEGRGRLGRVWTAPPGTSLAISVLLRPELASGGSLPPSSLGWIPLLGGAAMARAVNLLLARAGVSAGAGAAVVDGPRAVVKWPNDVLIDGRKVCGVLSELLPGAAGVVVGAGVNLFLTEEQLPVPTATSIALAAGIGAGASTTAFTGDDLMSAYLAELIRLYRSLTAANGDAAGSGIGAVVASRCGTLGQPVRVELPGSVFETGLATALDVNGRLIVKRDDGSGDLVVSAGDVTHLRY</sequence>
<keyword evidence="1 5" id="KW-0436">Ligase</keyword>
<proteinExistence type="predicted"/>
<dbReference type="GO" id="GO:0004077">
    <property type="term" value="F:biotin--[biotin carboxyl-carrier protein] ligase activity"/>
    <property type="evidence" value="ECO:0007669"/>
    <property type="project" value="UniProtKB-EC"/>
</dbReference>
<organism evidence="5 6">
    <name type="scientific">Subtercola boreus</name>
    <dbReference type="NCBI Taxonomy" id="120213"/>
    <lineage>
        <taxon>Bacteria</taxon>
        <taxon>Bacillati</taxon>
        <taxon>Actinomycetota</taxon>
        <taxon>Actinomycetes</taxon>
        <taxon>Micrococcales</taxon>
        <taxon>Microbacteriaceae</taxon>
        <taxon>Subtercola</taxon>
    </lineage>
</organism>
<dbReference type="AlphaFoldDB" id="A0A3E0W3H3"/>
<dbReference type="Gene3D" id="2.30.30.100">
    <property type="match status" value="1"/>
</dbReference>
<dbReference type="NCBIfam" id="TIGR00121">
    <property type="entry name" value="birA_ligase"/>
    <property type="match status" value="1"/>
</dbReference>
<evidence type="ECO:0000256" key="2">
    <source>
        <dbReference type="ARBA" id="ARBA00023267"/>
    </source>
</evidence>
<dbReference type="SUPFAM" id="SSF55681">
    <property type="entry name" value="Class II aaRS and biotin synthetases"/>
    <property type="match status" value="1"/>
</dbReference>
<dbReference type="PANTHER" id="PTHR12835">
    <property type="entry name" value="BIOTIN PROTEIN LIGASE"/>
    <property type="match status" value="1"/>
</dbReference>
<dbReference type="Pfam" id="PF02237">
    <property type="entry name" value="BPL_C"/>
    <property type="match status" value="1"/>
</dbReference>
<evidence type="ECO:0000259" key="4">
    <source>
        <dbReference type="PROSITE" id="PS51733"/>
    </source>
</evidence>